<evidence type="ECO:0000256" key="4">
    <source>
        <dbReference type="ARBA" id="ARBA00022989"/>
    </source>
</evidence>
<feature type="transmembrane region" description="Helical" evidence="10">
    <location>
        <begin position="687"/>
        <end position="710"/>
    </location>
</feature>
<evidence type="ECO:0000256" key="7">
    <source>
        <dbReference type="ARBA" id="ARBA00023170"/>
    </source>
</evidence>
<evidence type="ECO:0000256" key="2">
    <source>
        <dbReference type="ARBA" id="ARBA00022475"/>
    </source>
</evidence>
<feature type="transmembrane region" description="Helical" evidence="10">
    <location>
        <begin position="766"/>
        <end position="788"/>
    </location>
</feature>
<organism evidence="12 13">
    <name type="scientific">Patella caerulea</name>
    <name type="common">Rayed Mediterranean limpet</name>
    <dbReference type="NCBI Taxonomy" id="87958"/>
    <lineage>
        <taxon>Eukaryota</taxon>
        <taxon>Metazoa</taxon>
        <taxon>Spiralia</taxon>
        <taxon>Lophotrochozoa</taxon>
        <taxon>Mollusca</taxon>
        <taxon>Gastropoda</taxon>
        <taxon>Patellogastropoda</taxon>
        <taxon>Patelloidea</taxon>
        <taxon>Patellidae</taxon>
        <taxon>Patella</taxon>
    </lineage>
</organism>
<dbReference type="InterPro" id="IPR001828">
    <property type="entry name" value="ANF_lig-bd_rcpt"/>
</dbReference>
<evidence type="ECO:0000256" key="6">
    <source>
        <dbReference type="ARBA" id="ARBA00023136"/>
    </source>
</evidence>
<dbReference type="PANTHER" id="PTHR24060">
    <property type="entry name" value="METABOTROPIC GLUTAMATE RECEPTOR"/>
    <property type="match status" value="1"/>
</dbReference>
<evidence type="ECO:0000313" key="12">
    <source>
        <dbReference type="EMBL" id="KAK6165319.1"/>
    </source>
</evidence>
<keyword evidence="3 10" id="KW-0812">Transmembrane</keyword>
<dbReference type="SUPFAM" id="SSF53822">
    <property type="entry name" value="Periplasmic binding protein-like I"/>
    <property type="match status" value="1"/>
</dbReference>
<dbReference type="Gene3D" id="3.40.50.2300">
    <property type="match status" value="2"/>
</dbReference>
<evidence type="ECO:0000259" key="11">
    <source>
        <dbReference type="PROSITE" id="PS50259"/>
    </source>
</evidence>
<gene>
    <name evidence="12" type="ORF">SNE40_022267</name>
</gene>
<keyword evidence="4 10" id="KW-1133">Transmembrane helix</keyword>
<dbReference type="InterPro" id="IPR000337">
    <property type="entry name" value="GPCR_3"/>
</dbReference>
<dbReference type="CDD" id="cd13953">
    <property type="entry name" value="7tm_classC_mGluR-like"/>
    <property type="match status" value="1"/>
</dbReference>
<keyword evidence="2" id="KW-1003">Cell membrane</keyword>
<dbReference type="InterPro" id="IPR038550">
    <property type="entry name" value="GPCR_3_9-Cys_sf"/>
</dbReference>
<dbReference type="GO" id="GO:0005886">
    <property type="term" value="C:plasma membrane"/>
    <property type="evidence" value="ECO:0007669"/>
    <property type="project" value="UniProtKB-SubCell"/>
</dbReference>
<keyword evidence="13" id="KW-1185">Reference proteome</keyword>
<dbReference type="Pfam" id="PF01094">
    <property type="entry name" value="ANF_receptor"/>
    <property type="match status" value="1"/>
</dbReference>
<protein>
    <recommendedName>
        <fullName evidence="11">G-protein coupled receptors family 3 profile domain-containing protein</fullName>
    </recommendedName>
</protein>
<dbReference type="EMBL" id="JAZGQO010000021">
    <property type="protein sequence ID" value="KAK6165319.1"/>
    <property type="molecule type" value="Genomic_DNA"/>
</dbReference>
<dbReference type="GO" id="GO:0004930">
    <property type="term" value="F:G protein-coupled receptor activity"/>
    <property type="evidence" value="ECO:0007669"/>
    <property type="project" value="UniProtKB-KW"/>
</dbReference>
<name>A0AAN8IXF3_PATCE</name>
<dbReference type="FunFam" id="3.40.50.2300:FF:000145">
    <property type="entry name" value="Glutamate receptor, metabotropic"/>
    <property type="match status" value="1"/>
</dbReference>
<evidence type="ECO:0000256" key="3">
    <source>
        <dbReference type="ARBA" id="ARBA00022692"/>
    </source>
</evidence>
<dbReference type="Proteomes" id="UP001347796">
    <property type="component" value="Unassembled WGS sequence"/>
</dbReference>
<dbReference type="InterPro" id="IPR050726">
    <property type="entry name" value="mGluR"/>
</dbReference>
<feature type="domain" description="G-protein coupled receptors family 3 profile" evidence="11">
    <location>
        <begin position="574"/>
        <end position="821"/>
    </location>
</feature>
<comment type="caution">
    <text evidence="12">The sequence shown here is derived from an EMBL/GenBank/DDBJ whole genome shotgun (WGS) entry which is preliminary data.</text>
</comment>
<comment type="subcellular location">
    <subcellularLocation>
        <location evidence="1">Cell membrane</location>
        <topology evidence="1">Multi-pass membrane protein</topology>
    </subcellularLocation>
</comment>
<evidence type="ECO:0000256" key="10">
    <source>
        <dbReference type="SAM" id="Phobius"/>
    </source>
</evidence>
<proteinExistence type="predicted"/>
<dbReference type="CDD" id="cd06362">
    <property type="entry name" value="PBP1_mGluR"/>
    <property type="match status" value="1"/>
</dbReference>
<keyword evidence="6 10" id="KW-0472">Membrane</keyword>
<feature type="transmembrane region" description="Helical" evidence="10">
    <location>
        <begin position="574"/>
        <end position="597"/>
    </location>
</feature>
<keyword evidence="7" id="KW-0675">Receptor</keyword>
<dbReference type="PRINTS" id="PR00248">
    <property type="entry name" value="GPCRMGR"/>
</dbReference>
<evidence type="ECO:0000313" key="13">
    <source>
        <dbReference type="Proteomes" id="UP001347796"/>
    </source>
</evidence>
<dbReference type="AlphaFoldDB" id="A0AAN8IXF3"/>
<evidence type="ECO:0000256" key="9">
    <source>
        <dbReference type="ARBA" id="ARBA00023224"/>
    </source>
</evidence>
<keyword evidence="9" id="KW-0807">Transducer</keyword>
<evidence type="ECO:0000256" key="8">
    <source>
        <dbReference type="ARBA" id="ARBA00023180"/>
    </source>
</evidence>
<keyword evidence="8" id="KW-0325">Glycoprotein</keyword>
<evidence type="ECO:0000256" key="5">
    <source>
        <dbReference type="ARBA" id="ARBA00023040"/>
    </source>
</evidence>
<feature type="transmembrane region" description="Helical" evidence="10">
    <location>
        <begin position="794"/>
        <end position="817"/>
    </location>
</feature>
<keyword evidence="5" id="KW-0297">G-protein coupled receptor</keyword>
<reference evidence="12 13" key="1">
    <citation type="submission" date="2024-01" db="EMBL/GenBank/DDBJ databases">
        <title>The genome of the rayed Mediterranean limpet Patella caerulea (Linnaeus, 1758).</title>
        <authorList>
            <person name="Anh-Thu Weber A."/>
            <person name="Halstead-Nussloch G."/>
        </authorList>
    </citation>
    <scope>NUCLEOTIDE SEQUENCE [LARGE SCALE GENOMIC DNA]</scope>
    <source>
        <strain evidence="12">AATW-2023a</strain>
        <tissue evidence="12">Whole specimen</tissue>
    </source>
</reference>
<dbReference type="InterPro" id="IPR017978">
    <property type="entry name" value="GPCR_3_C"/>
</dbReference>
<feature type="transmembrane region" description="Helical" evidence="10">
    <location>
        <begin position="643"/>
        <end position="666"/>
    </location>
</feature>
<dbReference type="PROSITE" id="PS50259">
    <property type="entry name" value="G_PROTEIN_RECEP_F3_4"/>
    <property type="match status" value="1"/>
</dbReference>
<sequence>MEIGSAAIRRLVFLVLVVGYARGGFYVPDLPTKRYIKEGDINLGAIFPIGSFSRVKPCGVGLRSTVVLQFIEALVYAVDVINNSSDILPNTTLGFVILDDCLKETTTIAQSLSFIPEVNVCQSTCSANASLSQATPRYDVVGVVGSLKSSNSIAAASLLGPVHIPQISYSSTSDQLSNKVLYPYFMRVVPPDEFQAEAIVSLISQYGWSYISIVYSEGSYGEYGYKNIKKLTDKGGICIGTTNKIAEGALPNDYLKVAQDLLNHSNAKVVVVFAGPSQTKGLFTALKSLGKGTKFIFIGSDGWAKRIKNLGEVWEVGLGAFGVSFYSEEDPLYTEYFKSIRPTLNEQDPWFREFWEGHFSCTFDNSSASPCDENAMLSAANGFKPVPTVTPVMDATSTFALALHNLLADNCPGVDGSNVRSCITGPLLLDYLKNTTFNGRNGVIKFDANGNQLGRYMIHQLVRGNPYTQIKVATYDALTKKIKMSNNVTWEYVNQYSSESPESICSKPCGPREFYIQMELMCCWECKACRSNEIVSIEGTSCVSCPHFHWPEPNTNFTTCSAISPASMTWEQPLAIILMTLSSIGITATLVICAYYFKNNDAKCIKASSRELSYMMLIGVFIGYAIVFALMAKPNHFMCKTNFFFFCLSFTWIYAPLLARTCRIYRIFESGKKSNKRLVLISARSQLFLSFILIFGQLIISTCILILSTPEARLTMPVSSHKYVELSCDLTLPGVASFLSYNIVLVVICSVLAFKTRKLPDNFNESRFISTCVYTTLIIWLAFVSTYFTAGREYLKTVSLSFALILNGTVVLLFLFAPKIYATVCLNDGDCINTKSGRSTKNTGLSADGDASTTNGSASFCGGANFNKVHPINLGLPSSVSNA</sequence>
<feature type="transmembrane region" description="Helical" evidence="10">
    <location>
        <begin position="730"/>
        <end position="754"/>
    </location>
</feature>
<dbReference type="Pfam" id="PF00003">
    <property type="entry name" value="7tm_3"/>
    <property type="match status" value="1"/>
</dbReference>
<accession>A0AAN8IXF3</accession>
<feature type="transmembrane region" description="Helical" evidence="10">
    <location>
        <begin position="612"/>
        <end position="631"/>
    </location>
</feature>
<dbReference type="InterPro" id="IPR028082">
    <property type="entry name" value="Peripla_BP_I"/>
</dbReference>
<evidence type="ECO:0000256" key="1">
    <source>
        <dbReference type="ARBA" id="ARBA00004651"/>
    </source>
</evidence>
<dbReference type="Gene3D" id="2.10.50.30">
    <property type="entry name" value="GPCR, family 3, nine cysteines domain"/>
    <property type="match status" value="1"/>
</dbReference>